<comment type="similarity">
    <text evidence="1">In the C-terminal section; belongs to the transposase 35 family.</text>
</comment>
<keyword evidence="3" id="KW-0238">DNA-binding</keyword>
<dbReference type="Proteomes" id="UP000198956">
    <property type="component" value="Unassembled WGS sequence"/>
</dbReference>
<protein>
    <submittedName>
        <fullName evidence="6">Transposase, IS605 OrfB family, central region</fullName>
    </submittedName>
</protein>
<accession>A0A1G7YFD1</accession>
<sequence>MTGRKIRSIHRLRNKKLAELQRKMSKCQKYSRQWKRYNRAKQYLLSKSKRQLQDALHKTTKQFVEWVVAQQVNEVYLGDVEGVQRKKKKKRSRCHNQRMSQWQVGKVKKYLTYKLKGVLLNDSPRRRHVSVRSATTR</sequence>
<dbReference type="GO" id="GO:0006310">
    <property type="term" value="P:DNA recombination"/>
    <property type="evidence" value="ECO:0007669"/>
    <property type="project" value="UniProtKB-KW"/>
</dbReference>
<reference evidence="6 7" key="1">
    <citation type="submission" date="2016-10" db="EMBL/GenBank/DDBJ databases">
        <authorList>
            <person name="de Groot N.N."/>
        </authorList>
    </citation>
    <scope>NUCLEOTIDE SEQUENCE [LARGE SCALE GENOMIC DNA]</scope>
    <source>
        <strain evidence="6 7">L 420-91</strain>
    </source>
</reference>
<keyword evidence="2" id="KW-0815">Transposition</keyword>
<dbReference type="EMBL" id="FNDE01000006">
    <property type="protein sequence ID" value="SDG95153.1"/>
    <property type="molecule type" value="Genomic_DNA"/>
</dbReference>
<evidence type="ECO:0000313" key="6">
    <source>
        <dbReference type="EMBL" id="SDG95153.1"/>
    </source>
</evidence>
<dbReference type="InterPro" id="IPR010095">
    <property type="entry name" value="Cas12f1-like_TNB"/>
</dbReference>
<dbReference type="NCBIfam" id="TIGR01766">
    <property type="entry name" value="IS200/IS605 family accessory protein TnpB-like domain"/>
    <property type="match status" value="1"/>
</dbReference>
<evidence type="ECO:0000256" key="1">
    <source>
        <dbReference type="ARBA" id="ARBA00008761"/>
    </source>
</evidence>
<dbReference type="AlphaFoldDB" id="A0A1G7YFD1"/>
<evidence type="ECO:0000256" key="4">
    <source>
        <dbReference type="ARBA" id="ARBA00023172"/>
    </source>
</evidence>
<dbReference type="Pfam" id="PF01385">
    <property type="entry name" value="OrfB_IS605"/>
    <property type="match status" value="1"/>
</dbReference>
<dbReference type="GO" id="GO:0003677">
    <property type="term" value="F:DNA binding"/>
    <property type="evidence" value="ECO:0007669"/>
    <property type="project" value="UniProtKB-KW"/>
</dbReference>
<dbReference type="InterPro" id="IPR001959">
    <property type="entry name" value="Transposase"/>
</dbReference>
<evidence type="ECO:0000259" key="5">
    <source>
        <dbReference type="Pfam" id="PF01385"/>
    </source>
</evidence>
<organism evidence="6 7">
    <name type="scientific">Aneurinibacillus thermoaerophilus</name>
    <dbReference type="NCBI Taxonomy" id="143495"/>
    <lineage>
        <taxon>Bacteria</taxon>
        <taxon>Bacillati</taxon>
        <taxon>Bacillota</taxon>
        <taxon>Bacilli</taxon>
        <taxon>Bacillales</taxon>
        <taxon>Paenibacillaceae</taxon>
        <taxon>Aneurinibacillus group</taxon>
        <taxon>Aneurinibacillus</taxon>
    </lineage>
</organism>
<proteinExistence type="inferred from homology"/>
<name>A0A1G7YFD1_ANETH</name>
<evidence type="ECO:0000256" key="2">
    <source>
        <dbReference type="ARBA" id="ARBA00022578"/>
    </source>
</evidence>
<feature type="domain" description="Probable transposase IS891/IS1136/IS1341" evidence="5">
    <location>
        <begin position="13"/>
        <end position="82"/>
    </location>
</feature>
<keyword evidence="4" id="KW-0233">DNA recombination</keyword>
<evidence type="ECO:0000256" key="3">
    <source>
        <dbReference type="ARBA" id="ARBA00023125"/>
    </source>
</evidence>
<dbReference type="GO" id="GO:0032196">
    <property type="term" value="P:transposition"/>
    <property type="evidence" value="ECO:0007669"/>
    <property type="project" value="UniProtKB-KW"/>
</dbReference>
<gene>
    <name evidence="6" type="ORF">SAMN04489735_1006115</name>
</gene>
<evidence type="ECO:0000313" key="7">
    <source>
        <dbReference type="Proteomes" id="UP000198956"/>
    </source>
</evidence>